<dbReference type="AlphaFoldDB" id="Q1JYS1"/>
<dbReference type="Pfam" id="PF02914">
    <property type="entry name" value="DDE_2"/>
    <property type="match status" value="1"/>
</dbReference>
<dbReference type="InterPro" id="IPR009057">
    <property type="entry name" value="Homeodomain-like_sf"/>
</dbReference>
<dbReference type="Proteomes" id="UP000005695">
    <property type="component" value="Unassembled WGS sequence"/>
</dbReference>
<dbReference type="InterPro" id="IPR012337">
    <property type="entry name" value="RNaseH-like_sf"/>
</dbReference>
<dbReference type="Pfam" id="PF09039">
    <property type="entry name" value="HTH_Tnp_Mu_2"/>
    <property type="match status" value="1"/>
</dbReference>
<dbReference type="Gene3D" id="6.10.250.2550">
    <property type="match status" value="1"/>
</dbReference>
<dbReference type="InterPro" id="IPR015126">
    <property type="entry name" value="Mu_I-gamma"/>
</dbReference>
<name>Q1JYS1_DESA6</name>
<dbReference type="OrthoDB" id="9794201at2"/>
<accession>Q1JYS1</accession>
<dbReference type="GO" id="GO:0003677">
    <property type="term" value="F:DNA binding"/>
    <property type="evidence" value="ECO:0007669"/>
    <property type="project" value="InterPro"/>
</dbReference>
<reference evidence="2" key="2">
    <citation type="submission" date="2006-05" db="EMBL/GenBank/DDBJ databases">
        <title>Sequencing of the draft genome and assembly of Desulfuromonas acetoxidans DSM 684.</title>
        <authorList>
            <consortium name="US DOE Joint Genome Institute (JGI-PGF)"/>
            <person name="Copeland A."/>
            <person name="Lucas S."/>
            <person name="Lapidus A."/>
            <person name="Barry K."/>
            <person name="Detter J.C."/>
            <person name="Glavina del Rio T."/>
            <person name="Hammon N."/>
            <person name="Israni S."/>
            <person name="Dalin E."/>
            <person name="Tice H."/>
            <person name="Bruce D."/>
            <person name="Pitluck S."/>
            <person name="Richardson P."/>
        </authorList>
    </citation>
    <scope>NUCLEOTIDE SEQUENCE [LARGE SCALE GENOMIC DNA]</scope>
    <source>
        <strain evidence="2">DSM 684</strain>
    </source>
</reference>
<dbReference type="InterPro" id="IPR003314">
    <property type="entry name" value="Mu-type_HTH"/>
</dbReference>
<evidence type="ECO:0000259" key="1">
    <source>
        <dbReference type="PROSITE" id="PS51702"/>
    </source>
</evidence>
<dbReference type="InterPro" id="IPR009061">
    <property type="entry name" value="DNA-bd_dom_put_sf"/>
</dbReference>
<dbReference type="InterPro" id="IPR004189">
    <property type="entry name" value="Phage_Mu_transposase"/>
</dbReference>
<dbReference type="Gene3D" id="1.10.10.60">
    <property type="entry name" value="Homeodomain-like"/>
    <property type="match status" value="2"/>
</dbReference>
<dbReference type="EMBL" id="AAEW02000011">
    <property type="protein sequence ID" value="EAT15344.1"/>
    <property type="molecule type" value="Genomic_DNA"/>
</dbReference>
<gene>
    <name evidence="2" type="ORF">Dace_1008</name>
</gene>
<organism evidence="2 3">
    <name type="scientific">Desulfuromonas acetoxidans (strain DSM 684 / 11070)</name>
    <dbReference type="NCBI Taxonomy" id="281689"/>
    <lineage>
        <taxon>Bacteria</taxon>
        <taxon>Pseudomonadati</taxon>
        <taxon>Thermodesulfobacteriota</taxon>
        <taxon>Desulfuromonadia</taxon>
        <taxon>Desulfuromonadales</taxon>
        <taxon>Desulfuromonadaceae</taxon>
        <taxon>Desulfuromonas</taxon>
    </lineage>
</organism>
<dbReference type="GO" id="GO:0015074">
    <property type="term" value="P:DNA integration"/>
    <property type="evidence" value="ECO:0007669"/>
    <property type="project" value="InterPro"/>
</dbReference>
<keyword evidence="3" id="KW-1185">Reference proteome</keyword>
<dbReference type="Gene3D" id="3.30.420.10">
    <property type="entry name" value="Ribonuclease H-like superfamily/Ribonuclease H"/>
    <property type="match status" value="1"/>
</dbReference>
<protein>
    <submittedName>
        <fullName evidence="2">Bacteriophage Mu transposase</fullName>
    </submittedName>
</protein>
<dbReference type="InterPro" id="IPR009004">
    <property type="entry name" value="Transposase_Mu_C"/>
</dbReference>
<dbReference type="SUPFAM" id="SSF50610">
    <property type="entry name" value="mu transposase, C-terminal domain"/>
    <property type="match status" value="1"/>
</dbReference>
<evidence type="ECO:0000313" key="3">
    <source>
        <dbReference type="Proteomes" id="UP000005695"/>
    </source>
</evidence>
<proteinExistence type="predicted"/>
<dbReference type="GO" id="GO:0006313">
    <property type="term" value="P:DNA transposition"/>
    <property type="evidence" value="ECO:0007669"/>
    <property type="project" value="InterPro"/>
</dbReference>
<dbReference type="PROSITE" id="PS51702">
    <property type="entry name" value="HTH_MU"/>
    <property type="match status" value="1"/>
</dbReference>
<reference evidence="2" key="1">
    <citation type="submission" date="2006-05" db="EMBL/GenBank/DDBJ databases">
        <title>Annotation of the draft genome assembly of Desulfuromonas acetoxidans DSM 684.</title>
        <authorList>
            <consortium name="US DOE Joint Genome Institute (JGI-ORNL)"/>
            <person name="Larimer F."/>
            <person name="Land M."/>
            <person name="Hauser L."/>
        </authorList>
    </citation>
    <scope>NUCLEOTIDE SEQUENCE [LARGE SCALE GENOMIC DNA]</scope>
    <source>
        <strain evidence="2">DSM 684</strain>
    </source>
</reference>
<dbReference type="SUPFAM" id="SSF46955">
    <property type="entry name" value="Putative DNA-binding domain"/>
    <property type="match status" value="1"/>
</dbReference>
<dbReference type="Pfam" id="PF09299">
    <property type="entry name" value="Mu-transpos_C"/>
    <property type="match status" value="1"/>
</dbReference>
<dbReference type="InterPro" id="IPR015378">
    <property type="entry name" value="Transposase-like_Mu_C"/>
</dbReference>
<evidence type="ECO:0000313" key="2">
    <source>
        <dbReference type="EMBL" id="EAT15344.1"/>
    </source>
</evidence>
<dbReference type="RefSeq" id="WP_006001016.1">
    <property type="nucleotide sequence ID" value="NZ_AAEW02000011.1"/>
</dbReference>
<dbReference type="InterPro" id="IPR036397">
    <property type="entry name" value="RNaseH_sf"/>
</dbReference>
<dbReference type="Gene3D" id="2.30.30.130">
    <property type="entry name" value="Transposase, Mu, C-terminal"/>
    <property type="match status" value="1"/>
</dbReference>
<dbReference type="SUPFAM" id="SSF46689">
    <property type="entry name" value="Homeodomain-like"/>
    <property type="match status" value="2"/>
</dbReference>
<dbReference type="InterPro" id="IPR036388">
    <property type="entry name" value="WH-like_DNA-bd_sf"/>
</dbReference>
<dbReference type="SUPFAM" id="SSF53098">
    <property type="entry name" value="Ribonuclease H-like"/>
    <property type="match status" value="1"/>
</dbReference>
<sequence length="636" mass="72129">MGNTLANSGWGTAKEYCEEGLPGLPTTERRCLDRLGKFAESFANKSRQRNGSKATEFHYSILPPKSQAPLAQRYPELFVSRQFQPNQNNSEHESRDILWDYYSRKTDKAKAAAQVRLEAVQMCTTLLSNGWKKTEAKEQVVEVFKGRTKVSFHTLGNWLKKINGVDQADWLPALVDGYTGRQTDSKVSPEAWDYIKADYLRRERPTWSSCYERLERAGAKPGWVIPSSKTLQRKLNKEIHPDLITLLRDGEDAYKKTLPAQERDRSVFHALEAVNGDGYTFFKYVRFESGEVCRPVCWFWQDIYSGKLLAWRVDVSENKDSIRLSIGDLVENYGIPKKFWLDNTRAAANKDVTGGVKNRYRFKVSEDEPLGLIPQLGAEVHWATPAHGQAKPVERAFGIGGIGEYTDKHPSFSGRGTKGTPIPIAEFEEILTAEVAAFNARLGRRTKICNGRSCDQVFNESYEVSRIKKATKEQRSLWLLSPEPVTANKNNGSIKIMDNRYWCEELSHYKGQKLVARFDPANMHGEVLVYTLDGRRVAEAECVLAAGFNDREAAREVAKQKRRRKKALREAEKAELRISAREASKSLPQVESPKPLEAKIVEAVFEKKKFEQGLSDSGDRFDRAVAMMKPAKKSLL</sequence>
<dbReference type="Gene3D" id="1.10.10.10">
    <property type="entry name" value="Winged helix-like DNA-binding domain superfamily/Winged helix DNA-binding domain"/>
    <property type="match status" value="1"/>
</dbReference>
<feature type="domain" description="HTH Mu-type" evidence="1">
    <location>
        <begin position="9"/>
        <end position="78"/>
    </location>
</feature>
<comment type="caution">
    <text evidence="2">The sequence shown here is derived from an EMBL/GenBank/DDBJ whole genome shotgun (WGS) entry which is preliminary data.</text>
</comment>
<dbReference type="GO" id="GO:0004803">
    <property type="term" value="F:transposase activity"/>
    <property type="evidence" value="ECO:0007669"/>
    <property type="project" value="InterPro"/>
</dbReference>